<proteinExistence type="predicted"/>
<protein>
    <submittedName>
        <fullName evidence="1">Uncharacterized protein</fullName>
    </submittedName>
</protein>
<accession>A0AAV2FDS1</accession>
<gene>
    <name evidence="1" type="ORF">LTRI10_LOCUS36598</name>
</gene>
<keyword evidence="2" id="KW-1185">Reference proteome</keyword>
<dbReference type="Proteomes" id="UP001497516">
    <property type="component" value="Chromosome 6"/>
</dbReference>
<evidence type="ECO:0000313" key="1">
    <source>
        <dbReference type="EMBL" id="CAL1396217.1"/>
    </source>
</evidence>
<dbReference type="AlphaFoldDB" id="A0AAV2FDS1"/>
<evidence type="ECO:0000313" key="2">
    <source>
        <dbReference type="Proteomes" id="UP001497516"/>
    </source>
</evidence>
<dbReference type="EMBL" id="OZ034819">
    <property type="protein sequence ID" value="CAL1396217.1"/>
    <property type="molecule type" value="Genomic_DNA"/>
</dbReference>
<name>A0AAV2FDS1_9ROSI</name>
<organism evidence="1 2">
    <name type="scientific">Linum trigynum</name>
    <dbReference type="NCBI Taxonomy" id="586398"/>
    <lineage>
        <taxon>Eukaryota</taxon>
        <taxon>Viridiplantae</taxon>
        <taxon>Streptophyta</taxon>
        <taxon>Embryophyta</taxon>
        <taxon>Tracheophyta</taxon>
        <taxon>Spermatophyta</taxon>
        <taxon>Magnoliopsida</taxon>
        <taxon>eudicotyledons</taxon>
        <taxon>Gunneridae</taxon>
        <taxon>Pentapetalae</taxon>
        <taxon>rosids</taxon>
        <taxon>fabids</taxon>
        <taxon>Malpighiales</taxon>
        <taxon>Linaceae</taxon>
        <taxon>Linum</taxon>
    </lineage>
</organism>
<reference evidence="1 2" key="1">
    <citation type="submission" date="2024-04" db="EMBL/GenBank/DDBJ databases">
        <authorList>
            <person name="Fracassetti M."/>
        </authorList>
    </citation>
    <scope>NUCLEOTIDE SEQUENCE [LARGE SCALE GENOMIC DNA]</scope>
</reference>
<sequence length="99" mass="10846">MEAQDRCREFEGSGCELHEEGAMEKQRVSSVGSRSQCKLTVRKIAAATYESQPRSQPANCSFPKAETAASQDLGLAIEDPARDLYPVWLRTSPPSDASK</sequence>